<dbReference type="AlphaFoldDB" id="A0A4U3KZS4"/>
<keyword evidence="2" id="KW-1185">Reference proteome</keyword>
<accession>A0A4U3KZS4</accession>
<reference evidence="1 2" key="1">
    <citation type="submission" date="2019-05" db="EMBL/GenBank/DDBJ databases">
        <title>Panacibacter sp. strain 17mud1-8 Genome sequencing and assembly.</title>
        <authorList>
            <person name="Chhetri G."/>
        </authorList>
    </citation>
    <scope>NUCLEOTIDE SEQUENCE [LARGE SCALE GENOMIC DNA]</scope>
    <source>
        <strain evidence="1 2">17mud1-8</strain>
    </source>
</reference>
<comment type="caution">
    <text evidence="1">The sequence shown here is derived from an EMBL/GenBank/DDBJ whole genome shotgun (WGS) entry which is preliminary data.</text>
</comment>
<dbReference type="Pfam" id="PF13692">
    <property type="entry name" value="Glyco_trans_1_4"/>
    <property type="match status" value="1"/>
</dbReference>
<evidence type="ECO:0000313" key="2">
    <source>
        <dbReference type="Proteomes" id="UP000305848"/>
    </source>
</evidence>
<dbReference type="SUPFAM" id="SSF53756">
    <property type="entry name" value="UDP-Glycosyltransferase/glycogen phosphorylase"/>
    <property type="match status" value="1"/>
</dbReference>
<evidence type="ECO:0000313" key="1">
    <source>
        <dbReference type="EMBL" id="TKK68050.1"/>
    </source>
</evidence>
<proteinExistence type="predicted"/>
<dbReference type="Gene3D" id="3.40.50.2000">
    <property type="entry name" value="Glycogen Phosphorylase B"/>
    <property type="match status" value="1"/>
</dbReference>
<dbReference type="RefSeq" id="WP_137262153.1">
    <property type="nucleotide sequence ID" value="NZ_SZQL01000009.1"/>
</dbReference>
<organism evidence="1 2">
    <name type="scientific">Ilyomonas limi</name>
    <dbReference type="NCBI Taxonomy" id="2575867"/>
    <lineage>
        <taxon>Bacteria</taxon>
        <taxon>Pseudomonadati</taxon>
        <taxon>Bacteroidota</taxon>
        <taxon>Chitinophagia</taxon>
        <taxon>Chitinophagales</taxon>
        <taxon>Chitinophagaceae</taxon>
        <taxon>Ilyomonas</taxon>
    </lineage>
</organism>
<gene>
    <name evidence="1" type="ORF">FC093_12615</name>
</gene>
<sequence>MPQHLHIICLNVPYPVDFGAMYDLFYKLPALQQAGIAVHLHCFTYNRSPQKELEKYCASVHYYPRKTGISGISFTLPYIVASRRSADLFQTLLKDDYPILIEGVHCTYPLLDKRFSNRKLFVRLHNVEYRYYYHLYKNTTSLFKRLYYLAESFLLKNYERRIANKASAFWTVSYKDANVYRGIFNCKNAGYLPLFLPPWQVAGKLGTGTYCIYHGNLEVEENEQAATWLIKKVFINLDIPLIVAGKNPTQCLVQAAARTKNVQIIANPSSAGMDNLIMDAHIQVLPSFNTTGIKIKLLNALYNGRHCIVNNAAIEDTGLEGLCHIANTASDMQQLVKALFTQPFTQAELDKRKAVLYNHFNNAASAQQIRRQIWGDFLN</sequence>
<protein>
    <submittedName>
        <fullName evidence="1">Glycosyltransferase</fullName>
    </submittedName>
</protein>
<dbReference type="EMBL" id="SZQL01000009">
    <property type="protein sequence ID" value="TKK68050.1"/>
    <property type="molecule type" value="Genomic_DNA"/>
</dbReference>
<keyword evidence="1" id="KW-0808">Transferase</keyword>
<dbReference type="GO" id="GO:0016740">
    <property type="term" value="F:transferase activity"/>
    <property type="evidence" value="ECO:0007669"/>
    <property type="project" value="UniProtKB-KW"/>
</dbReference>
<dbReference type="OrthoDB" id="1094459at2"/>
<dbReference type="Proteomes" id="UP000305848">
    <property type="component" value="Unassembled WGS sequence"/>
</dbReference>
<name>A0A4U3KZS4_9BACT</name>